<organism evidence="3 4">
    <name type="scientific">Pantoea cypripedii</name>
    <name type="common">Pectobacterium cypripedii</name>
    <name type="synonym">Erwinia cypripedii</name>
    <dbReference type="NCBI Taxonomy" id="55209"/>
    <lineage>
        <taxon>Bacteria</taxon>
        <taxon>Pseudomonadati</taxon>
        <taxon>Pseudomonadota</taxon>
        <taxon>Gammaproteobacteria</taxon>
        <taxon>Enterobacterales</taxon>
        <taxon>Erwiniaceae</taxon>
        <taxon>Pantoea</taxon>
    </lineage>
</organism>
<dbReference type="InterPro" id="IPR011335">
    <property type="entry name" value="Restrct_endonuc-II-like"/>
</dbReference>
<dbReference type="InterPro" id="IPR049468">
    <property type="entry name" value="Restrct_endonuc-II-like_dom"/>
</dbReference>
<dbReference type="Pfam" id="PF18741">
    <property type="entry name" value="MTES_1575"/>
    <property type="match status" value="1"/>
</dbReference>
<sequence length="363" mass="41229">MQDNKNKTIWRRVGIIAVLLPVCFFFPFMLLVIGWLIWTIYEDLMAQSVISVPPGPTWRDVKAGDEDWLSKFCAGCESPAEEQFLRAMVTAFNLTPDNGKLISPTLTLEMQVSVGNYRFDFVANGRQVIEIDGAAWHSSPEQKERDRIRDAFSVGEGYRVLRIPAKVVFNTPDQAISQVKAAMVEMPRYTRPARPQSAAPRKSLSQHLSAIADGVSALDRFVDIASTKQKALADFKSAISTEQMLLEALVSETERDIRRDAMPPLARKNYENLMAKLEAQNDGPVKASREEIYRWKAITKPSPNEDLEIQGQIERVYQDEMAQRNQRMMLLKQRCANNPDFARRFRLKVAEINFPEADVIFGV</sequence>
<dbReference type="EMBL" id="MLJI01000001">
    <property type="protein sequence ID" value="ORM92230.1"/>
    <property type="molecule type" value="Genomic_DNA"/>
</dbReference>
<keyword evidence="1" id="KW-1133">Transmembrane helix</keyword>
<comment type="caution">
    <text evidence="3">The sequence shown here is derived from an EMBL/GenBank/DDBJ whole genome shotgun (WGS) entry which is preliminary data.</text>
</comment>
<name>A0A1X1EQF5_PANCY</name>
<keyword evidence="4" id="KW-1185">Reference proteome</keyword>
<feature type="transmembrane region" description="Helical" evidence="1">
    <location>
        <begin position="12"/>
        <end position="38"/>
    </location>
</feature>
<dbReference type="AlphaFoldDB" id="A0A1X1EQF5"/>
<keyword evidence="1" id="KW-0472">Membrane</keyword>
<dbReference type="Gene3D" id="3.40.960.10">
    <property type="entry name" value="VSR Endonuclease"/>
    <property type="match status" value="1"/>
</dbReference>
<reference evidence="3 4" key="1">
    <citation type="journal article" date="2017" name="Antonie Van Leeuwenhoek">
        <title>Phylogenomic resolution of the bacterial genus Pantoea and its relationship with Erwinia and Tatumella.</title>
        <authorList>
            <person name="Palmer M."/>
            <person name="Steenkamp E.T."/>
            <person name="Coetzee M.P."/>
            <person name="Chan W.Y."/>
            <person name="van Zyl E."/>
            <person name="De Maayer P."/>
            <person name="Coutinho T.A."/>
            <person name="Blom J."/>
            <person name="Smits T.H."/>
            <person name="Duffy B."/>
            <person name="Venter S.N."/>
        </authorList>
    </citation>
    <scope>NUCLEOTIDE SEQUENCE [LARGE SCALE GENOMIC DNA]</scope>
    <source>
        <strain evidence="3 4">LMG 2657</strain>
    </source>
</reference>
<dbReference type="Proteomes" id="UP000193749">
    <property type="component" value="Unassembled WGS sequence"/>
</dbReference>
<evidence type="ECO:0000256" key="1">
    <source>
        <dbReference type="SAM" id="Phobius"/>
    </source>
</evidence>
<protein>
    <recommendedName>
        <fullName evidence="2">Restriction endonuclease type II-like domain-containing protein</fullName>
    </recommendedName>
</protein>
<dbReference type="SUPFAM" id="SSF52980">
    <property type="entry name" value="Restriction endonuclease-like"/>
    <property type="match status" value="1"/>
</dbReference>
<keyword evidence="1" id="KW-0812">Transmembrane</keyword>
<evidence type="ECO:0000259" key="2">
    <source>
        <dbReference type="Pfam" id="PF18741"/>
    </source>
</evidence>
<gene>
    <name evidence="3" type="ORF">HA50_02220</name>
</gene>
<evidence type="ECO:0000313" key="4">
    <source>
        <dbReference type="Proteomes" id="UP000193749"/>
    </source>
</evidence>
<dbReference type="OrthoDB" id="9757917at2"/>
<proteinExistence type="predicted"/>
<dbReference type="STRING" id="55209.HA50_02220"/>
<feature type="domain" description="Restriction endonuclease type II-like" evidence="2">
    <location>
        <begin position="106"/>
        <end position="182"/>
    </location>
</feature>
<accession>A0A1X1EQF5</accession>
<evidence type="ECO:0000313" key="3">
    <source>
        <dbReference type="EMBL" id="ORM92230.1"/>
    </source>
</evidence>